<feature type="domain" description="Glycoside hydrolase family 20 catalytic" evidence="11">
    <location>
        <begin position="217"/>
        <end position="556"/>
    </location>
</feature>
<dbReference type="InterPro" id="IPR025705">
    <property type="entry name" value="Beta_hexosaminidase_sua/sub"/>
</dbReference>
<dbReference type="EC" id="3.2.1.52" evidence="7"/>
<feature type="chain" id="PRO_5025671050" description="Beta-hexosaminidase" evidence="10">
    <location>
        <begin position="17"/>
        <end position="608"/>
    </location>
</feature>
<evidence type="ECO:0000256" key="5">
    <source>
        <dbReference type="ARBA" id="ARBA00023180"/>
    </source>
</evidence>
<dbReference type="GO" id="GO:0030203">
    <property type="term" value="P:glycosaminoglycan metabolic process"/>
    <property type="evidence" value="ECO:0007669"/>
    <property type="project" value="TreeGrafter"/>
</dbReference>
<evidence type="ECO:0000259" key="12">
    <source>
        <dbReference type="Pfam" id="PF14845"/>
    </source>
</evidence>
<dbReference type="OrthoDB" id="428480at2759"/>
<protein>
    <recommendedName>
        <fullName evidence="7">Beta-hexosaminidase</fullName>
        <ecNumber evidence="7">3.2.1.52</ecNumber>
    </recommendedName>
</protein>
<name>A0A6A6HRW0_9PLEO</name>
<dbReference type="Pfam" id="PF14845">
    <property type="entry name" value="Glycohydro_20b2"/>
    <property type="match status" value="1"/>
</dbReference>
<dbReference type="PANTHER" id="PTHR22600">
    <property type="entry name" value="BETA-HEXOSAMINIDASE"/>
    <property type="match status" value="1"/>
</dbReference>
<evidence type="ECO:0000256" key="9">
    <source>
        <dbReference type="SAM" id="MobiDB-lite"/>
    </source>
</evidence>
<feature type="active site" description="Proton donor" evidence="8">
    <location>
        <position position="379"/>
    </location>
</feature>
<dbReference type="PIRSF" id="PIRSF001093">
    <property type="entry name" value="B-hxosamndse_ab_euk"/>
    <property type="match status" value="1"/>
</dbReference>
<dbReference type="InterPro" id="IPR029019">
    <property type="entry name" value="HEX_eukaryotic_N"/>
</dbReference>
<dbReference type="GeneID" id="54577803"/>
<evidence type="ECO:0000256" key="1">
    <source>
        <dbReference type="ARBA" id="ARBA00001231"/>
    </source>
</evidence>
<dbReference type="GO" id="GO:0016231">
    <property type="term" value="F:beta-N-acetylglucosaminidase activity"/>
    <property type="evidence" value="ECO:0007669"/>
    <property type="project" value="TreeGrafter"/>
</dbReference>
<dbReference type="GO" id="GO:0005975">
    <property type="term" value="P:carbohydrate metabolic process"/>
    <property type="evidence" value="ECO:0007669"/>
    <property type="project" value="InterPro"/>
</dbReference>
<dbReference type="InterPro" id="IPR017853">
    <property type="entry name" value="GH"/>
</dbReference>
<dbReference type="AlphaFoldDB" id="A0A6A6HRW0"/>
<feature type="region of interest" description="Disordered" evidence="9">
    <location>
        <begin position="69"/>
        <end position="92"/>
    </location>
</feature>
<organism evidence="13 14">
    <name type="scientific">Trematosphaeria pertusa</name>
    <dbReference type="NCBI Taxonomy" id="390896"/>
    <lineage>
        <taxon>Eukaryota</taxon>
        <taxon>Fungi</taxon>
        <taxon>Dikarya</taxon>
        <taxon>Ascomycota</taxon>
        <taxon>Pezizomycotina</taxon>
        <taxon>Dothideomycetes</taxon>
        <taxon>Pleosporomycetidae</taxon>
        <taxon>Pleosporales</taxon>
        <taxon>Massarineae</taxon>
        <taxon>Trematosphaeriaceae</taxon>
        <taxon>Trematosphaeria</taxon>
    </lineage>
</organism>
<evidence type="ECO:0000256" key="8">
    <source>
        <dbReference type="PIRSR" id="PIRSR001093-1"/>
    </source>
</evidence>
<dbReference type="FunFam" id="3.20.20.80:FF:000063">
    <property type="entry name" value="Beta-hexosaminidase"/>
    <property type="match status" value="1"/>
</dbReference>
<proteinExistence type="inferred from homology"/>
<dbReference type="Proteomes" id="UP000800094">
    <property type="component" value="Unassembled WGS sequence"/>
</dbReference>
<comment type="catalytic activity">
    <reaction evidence="1 7">
        <text>Hydrolysis of terminal non-reducing N-acetyl-D-hexosamine residues in N-acetyl-beta-D-hexosaminides.</text>
        <dbReference type="EC" id="3.2.1.52"/>
    </reaction>
</comment>
<evidence type="ECO:0000256" key="3">
    <source>
        <dbReference type="ARBA" id="ARBA00022729"/>
    </source>
</evidence>
<dbReference type="EMBL" id="ML987215">
    <property type="protein sequence ID" value="KAF2240895.1"/>
    <property type="molecule type" value="Genomic_DNA"/>
</dbReference>
<dbReference type="PANTHER" id="PTHR22600:SF58">
    <property type="entry name" value="BETA-HEXOSAMINIDASE"/>
    <property type="match status" value="1"/>
</dbReference>
<evidence type="ECO:0000259" key="11">
    <source>
        <dbReference type="Pfam" id="PF00728"/>
    </source>
</evidence>
<accession>A0A6A6HRW0</accession>
<keyword evidence="4 7" id="KW-0378">Hydrolase</keyword>
<dbReference type="Gene3D" id="3.30.379.10">
    <property type="entry name" value="Chitobiase/beta-hexosaminidase domain 2-like"/>
    <property type="match status" value="1"/>
</dbReference>
<evidence type="ECO:0000313" key="13">
    <source>
        <dbReference type="EMBL" id="KAF2240895.1"/>
    </source>
</evidence>
<dbReference type="Pfam" id="PF00728">
    <property type="entry name" value="Glyco_hydro_20"/>
    <property type="match status" value="1"/>
</dbReference>
<keyword evidence="3 10" id="KW-0732">Signal</keyword>
<dbReference type="Gene3D" id="3.20.20.80">
    <property type="entry name" value="Glycosidases"/>
    <property type="match status" value="1"/>
</dbReference>
<sequence length="608" mass="68290">MKLYLSLPLFASLASAIWPIPVQYEHGDGVLFISEHVSFNWGAGAGNVGFTDQHENTYIFRANSDEISHVQDQQGGYRKRASSDEYGNASEAPTGDDMVDYAVYSAHRTIFKRGFVPWKFHPRDWEEPDPDEATYITEVKLELLQEDPEDIAKPLAGAVEESYALTLTKDGQATISANSSVGIIRGLTTFTQLFFQHSKEGAYTTLAPVKIFDAPKFQHRGVNLDVSRNYFSVKDIKRTIDALAYNKMNRFHLHVTDSQSWPLEIPSLPELSEKGAYRPDLVYSADDFRDLQHFAAIHGVEMITEIDMPGHTSSIYLSHPDLIAAYNVQPNWNTYAAEPPSGTLKLNSSAVSDFLETLLDDLLPRIYPFSSYFHTGGDEVNKNAYTLDDTVQSNDTAVLQPLMQKFIDRNHDQVRAMGLTPIVWEEMLLEWNLTLGDDVIVQSWQSDEAVAQIVEKGHKALVGNYQYWYLDCGKGQWLNFDPSIAASNWPFNDYCAPYHNWRAMYSYDPLSGVPDDKQHLVLGGEAHMWAEQTDPVNVDRMIWPRAAAAAEVLWSGAKDENGQNRSQIEAAPRLSEMRERLVARGVGADAIQMSYCTMNGTQCALGLS</sequence>
<evidence type="ECO:0000256" key="6">
    <source>
        <dbReference type="ARBA" id="ARBA00023295"/>
    </source>
</evidence>
<keyword evidence="6 7" id="KW-0326">Glycosidase</keyword>
<keyword evidence="5" id="KW-0325">Glycoprotein</keyword>
<evidence type="ECO:0000256" key="4">
    <source>
        <dbReference type="ARBA" id="ARBA00022801"/>
    </source>
</evidence>
<dbReference type="PRINTS" id="PR00738">
    <property type="entry name" value="GLHYDRLASE20"/>
</dbReference>
<feature type="domain" description="Beta-hexosaminidase eukaryotic type N-terminal" evidence="12">
    <location>
        <begin position="17"/>
        <end position="193"/>
    </location>
</feature>
<keyword evidence="14" id="KW-1185">Reference proteome</keyword>
<dbReference type="InterPro" id="IPR015883">
    <property type="entry name" value="Glyco_hydro_20_cat"/>
</dbReference>
<dbReference type="SUPFAM" id="SSF51445">
    <property type="entry name" value="(Trans)glycosidases"/>
    <property type="match status" value="1"/>
</dbReference>
<evidence type="ECO:0000313" key="14">
    <source>
        <dbReference type="Proteomes" id="UP000800094"/>
    </source>
</evidence>
<dbReference type="RefSeq" id="XP_033675899.1">
    <property type="nucleotide sequence ID" value="XM_033824473.1"/>
</dbReference>
<evidence type="ECO:0000256" key="2">
    <source>
        <dbReference type="ARBA" id="ARBA00006285"/>
    </source>
</evidence>
<gene>
    <name evidence="13" type="ORF">BU26DRAFT_441731</name>
</gene>
<feature type="signal peptide" evidence="10">
    <location>
        <begin position="1"/>
        <end position="16"/>
    </location>
</feature>
<reference evidence="13" key="1">
    <citation type="journal article" date="2020" name="Stud. Mycol.">
        <title>101 Dothideomycetes genomes: a test case for predicting lifestyles and emergence of pathogens.</title>
        <authorList>
            <person name="Haridas S."/>
            <person name="Albert R."/>
            <person name="Binder M."/>
            <person name="Bloem J."/>
            <person name="Labutti K."/>
            <person name="Salamov A."/>
            <person name="Andreopoulos B."/>
            <person name="Baker S."/>
            <person name="Barry K."/>
            <person name="Bills G."/>
            <person name="Bluhm B."/>
            <person name="Cannon C."/>
            <person name="Castanera R."/>
            <person name="Culley D."/>
            <person name="Daum C."/>
            <person name="Ezra D."/>
            <person name="Gonzalez J."/>
            <person name="Henrissat B."/>
            <person name="Kuo A."/>
            <person name="Liang C."/>
            <person name="Lipzen A."/>
            <person name="Lutzoni F."/>
            <person name="Magnuson J."/>
            <person name="Mondo S."/>
            <person name="Nolan M."/>
            <person name="Ohm R."/>
            <person name="Pangilinan J."/>
            <person name="Park H.-J."/>
            <person name="Ramirez L."/>
            <person name="Alfaro M."/>
            <person name="Sun H."/>
            <person name="Tritt A."/>
            <person name="Yoshinaga Y."/>
            <person name="Zwiers L.-H."/>
            <person name="Turgeon B."/>
            <person name="Goodwin S."/>
            <person name="Spatafora J."/>
            <person name="Crous P."/>
            <person name="Grigoriev I."/>
        </authorList>
    </citation>
    <scope>NUCLEOTIDE SEQUENCE</scope>
    <source>
        <strain evidence="13">CBS 122368</strain>
    </source>
</reference>
<dbReference type="CDD" id="cd06562">
    <property type="entry name" value="GH20_HexA_HexB-like"/>
    <property type="match status" value="1"/>
</dbReference>
<dbReference type="SUPFAM" id="SSF55545">
    <property type="entry name" value="beta-N-acetylhexosaminidase-like domain"/>
    <property type="match status" value="1"/>
</dbReference>
<dbReference type="GO" id="GO:0016020">
    <property type="term" value="C:membrane"/>
    <property type="evidence" value="ECO:0007669"/>
    <property type="project" value="TreeGrafter"/>
</dbReference>
<evidence type="ECO:0000256" key="7">
    <source>
        <dbReference type="PIRNR" id="PIRNR001093"/>
    </source>
</evidence>
<comment type="similarity">
    <text evidence="2 7">Belongs to the glycosyl hydrolase 20 family.</text>
</comment>
<dbReference type="InterPro" id="IPR029018">
    <property type="entry name" value="Hex-like_dom2"/>
</dbReference>
<evidence type="ECO:0000256" key="10">
    <source>
        <dbReference type="SAM" id="SignalP"/>
    </source>
</evidence>